<evidence type="ECO:0000313" key="6">
    <source>
        <dbReference type="Proteomes" id="UP001595533"/>
    </source>
</evidence>
<evidence type="ECO:0000313" key="5">
    <source>
        <dbReference type="EMBL" id="MFC3195350.1"/>
    </source>
</evidence>
<protein>
    <submittedName>
        <fullName evidence="5">Helix-turn-helix transcriptional regulator</fullName>
    </submittedName>
</protein>
<evidence type="ECO:0000256" key="3">
    <source>
        <dbReference type="ARBA" id="ARBA00023163"/>
    </source>
</evidence>
<dbReference type="Proteomes" id="UP001595533">
    <property type="component" value="Unassembled WGS sequence"/>
</dbReference>
<organism evidence="5 6">
    <name type="scientific">Marinicella sediminis</name>
    <dbReference type="NCBI Taxonomy" id="1792834"/>
    <lineage>
        <taxon>Bacteria</taxon>
        <taxon>Pseudomonadati</taxon>
        <taxon>Pseudomonadota</taxon>
        <taxon>Gammaproteobacteria</taxon>
        <taxon>Lysobacterales</taxon>
        <taxon>Marinicellaceae</taxon>
        <taxon>Marinicella</taxon>
    </lineage>
</organism>
<accession>A0ABV7JB47</accession>
<dbReference type="SMART" id="SM00342">
    <property type="entry name" value="HTH_ARAC"/>
    <property type="match status" value="1"/>
</dbReference>
<dbReference type="EMBL" id="JBHRTS010000008">
    <property type="protein sequence ID" value="MFC3195350.1"/>
    <property type="molecule type" value="Genomic_DNA"/>
</dbReference>
<keyword evidence="1" id="KW-0805">Transcription regulation</keyword>
<dbReference type="InterPro" id="IPR018060">
    <property type="entry name" value="HTH_AraC"/>
</dbReference>
<evidence type="ECO:0000256" key="1">
    <source>
        <dbReference type="ARBA" id="ARBA00023015"/>
    </source>
</evidence>
<feature type="domain" description="HTH araC/xylS-type" evidence="4">
    <location>
        <begin position="166"/>
        <end position="268"/>
    </location>
</feature>
<keyword evidence="6" id="KW-1185">Reference proteome</keyword>
<keyword evidence="3" id="KW-0804">Transcription</keyword>
<dbReference type="PANTHER" id="PTHR46796">
    <property type="entry name" value="HTH-TYPE TRANSCRIPTIONAL ACTIVATOR RHAS-RELATED"/>
    <property type="match status" value="1"/>
</dbReference>
<reference evidence="6" key="1">
    <citation type="journal article" date="2019" name="Int. J. Syst. Evol. Microbiol.">
        <title>The Global Catalogue of Microorganisms (GCM) 10K type strain sequencing project: providing services to taxonomists for standard genome sequencing and annotation.</title>
        <authorList>
            <consortium name="The Broad Institute Genomics Platform"/>
            <consortium name="The Broad Institute Genome Sequencing Center for Infectious Disease"/>
            <person name="Wu L."/>
            <person name="Ma J."/>
        </authorList>
    </citation>
    <scope>NUCLEOTIDE SEQUENCE [LARGE SCALE GENOMIC DNA]</scope>
    <source>
        <strain evidence="6">KCTC 42953</strain>
    </source>
</reference>
<comment type="caution">
    <text evidence="5">The sequence shown here is derived from an EMBL/GenBank/DDBJ whole genome shotgun (WGS) entry which is preliminary data.</text>
</comment>
<evidence type="ECO:0000259" key="4">
    <source>
        <dbReference type="PROSITE" id="PS01124"/>
    </source>
</evidence>
<dbReference type="SUPFAM" id="SSF46689">
    <property type="entry name" value="Homeodomain-like"/>
    <property type="match status" value="2"/>
</dbReference>
<dbReference type="RefSeq" id="WP_077413038.1">
    <property type="nucleotide sequence ID" value="NZ_JBHRTS010000008.1"/>
</dbReference>
<evidence type="ECO:0000256" key="2">
    <source>
        <dbReference type="ARBA" id="ARBA00023125"/>
    </source>
</evidence>
<proteinExistence type="predicted"/>
<keyword evidence="2" id="KW-0238">DNA-binding</keyword>
<dbReference type="InterPro" id="IPR050204">
    <property type="entry name" value="AraC_XylS_family_regulators"/>
</dbReference>
<dbReference type="InterPro" id="IPR009057">
    <property type="entry name" value="Homeodomain-like_sf"/>
</dbReference>
<dbReference type="Pfam" id="PF12833">
    <property type="entry name" value="HTH_18"/>
    <property type="match status" value="1"/>
</dbReference>
<name>A0ABV7JB47_9GAMM</name>
<gene>
    <name evidence="5" type="ORF">ACFODZ_13940</name>
</gene>
<sequence length="272" mass="31054">MQEHILYQSESVEVGLFVLSPSESRFVEMGFVKDPIIVFPKNSIWIQHAGSQPFVADTTVVNFYNQGQNYHRFAINPNGDYCHWFRIADDLLAEVVNREQHHFDRENMPCSPAIFYRHLGILNQINQSCTTDQLSIDAEVLAVCADLFSSVASQQNSTKLTTTKHRQLVSCVKETLQHELGVNISLRVLARRHNTSPHHLCRVFKAVTGMGLNHYRTQQRLRALMLEIQNPDTGLVDLAFDHGFSSHAHMSAQFKRYFGLTPSACRQKFSHN</sequence>
<dbReference type="PROSITE" id="PS01124">
    <property type="entry name" value="HTH_ARAC_FAMILY_2"/>
    <property type="match status" value="1"/>
</dbReference>
<dbReference type="Gene3D" id="1.10.10.60">
    <property type="entry name" value="Homeodomain-like"/>
    <property type="match status" value="1"/>
</dbReference>